<feature type="compositionally biased region" description="Polar residues" evidence="1">
    <location>
        <begin position="498"/>
        <end position="523"/>
    </location>
</feature>
<dbReference type="PhylomeDB" id="B3MWA9"/>
<feature type="region of interest" description="Disordered" evidence="1">
    <location>
        <begin position="384"/>
        <end position="541"/>
    </location>
</feature>
<dbReference type="InParanoid" id="B3MWA9"/>
<dbReference type="OrthoDB" id="8193942at2759"/>
<dbReference type="AlphaFoldDB" id="B3MWA9"/>
<organism evidence="2 3">
    <name type="scientific">Drosophila ananassae</name>
    <name type="common">Fruit fly</name>
    <dbReference type="NCBI Taxonomy" id="7217"/>
    <lineage>
        <taxon>Eukaryota</taxon>
        <taxon>Metazoa</taxon>
        <taxon>Ecdysozoa</taxon>
        <taxon>Arthropoda</taxon>
        <taxon>Hexapoda</taxon>
        <taxon>Insecta</taxon>
        <taxon>Pterygota</taxon>
        <taxon>Neoptera</taxon>
        <taxon>Endopterygota</taxon>
        <taxon>Diptera</taxon>
        <taxon>Brachycera</taxon>
        <taxon>Muscomorpha</taxon>
        <taxon>Ephydroidea</taxon>
        <taxon>Drosophilidae</taxon>
        <taxon>Drosophila</taxon>
        <taxon>Sophophora</taxon>
    </lineage>
</organism>
<feature type="region of interest" description="Disordered" evidence="1">
    <location>
        <begin position="329"/>
        <end position="353"/>
    </location>
</feature>
<feature type="compositionally biased region" description="Acidic residues" evidence="1">
    <location>
        <begin position="105"/>
        <end position="114"/>
    </location>
</feature>
<evidence type="ECO:0000313" key="2">
    <source>
        <dbReference type="EMBL" id="EDV35254.1"/>
    </source>
</evidence>
<accession>B3MWA9</accession>
<dbReference type="eggNOG" id="ENOG502QSI5">
    <property type="taxonomic scope" value="Eukaryota"/>
</dbReference>
<feature type="compositionally biased region" description="Polar residues" evidence="1">
    <location>
        <begin position="127"/>
        <end position="137"/>
    </location>
</feature>
<dbReference type="STRING" id="7217.B3MWA9"/>
<feature type="compositionally biased region" description="Basic residues" evidence="1">
    <location>
        <begin position="742"/>
        <end position="765"/>
    </location>
</feature>
<sequence length="972" mass="109344">MNYQDAYCCAFDSENSGRSSNFEFRFSGPESIPDAVKRYNALRGAELAQLRRQRDSGKHGVPTMPRFCKVRRPGQDVTCMVTSRDLDVVTQLSLDSEPISNESGESNDDEEGNTDEAGNTRKKHDGVQSSGNHSANDPKSMRLCGGADAPAFSKSKSKGKKKNPQAVTKQKKRRLHDAREKCHTYERLEELHREVCAELESMEDPIPQSPVPNKAAAKKAIKTRRNKVKKSKVEQYHFRSGDEGDGDSSMVDPNLISFEDYHQPEAKWVDIMPSAMMSQAIKVNVCKAQNATPLTAYQFMEQHGSLEPEPLGPFFLEDSDLEHEYADRQGYLRYREPRPRYPSSESDATDTGVDLIEKRNAPCFVELEKRPHRLSLLRSLSPMRYTSQRSEETLRAQSPDDEAREGRTPKALRTDMSLLELQSSPRACTNKKSKGNATQRAAKGRSPKGAGNKTQVTKGNATAKTTPKPQTSKNRRQVKTGGSGLAAGSAAGGGSAEIATSPSQVRQPGGSNLNASVTPSLTHTPLAASPERQGKRRKPRTVVYSKSLEDLKFEKLAIYNKITMTQERIINSLDKLQNSLLQLQVPHCNAQERQKRQRNAFEFCVRFSRNFLYPLKGMIDDVRYTTVASFNSATSNEACQRVVCVYGLMQQSIQTYQRQLRYFLLEKVPQKLSALIEMIYTMTNCCLDKGMLDRHDPVVECLLERCTRFMSFIEDMQEERFKLARETMRRLQRHGHVRGHAHALGHPRHHSHSHSRSHTKKKSKSKAVPPKRVPTQPRQEKLRSHERYDLKMCLNDLKLYEPRLVPKEHQTGKKNHIHTQSRVRRSIRSTPNANSNPVGLGTTVVELPSDLELQSNREEVQTQMQMGMAGDRAAVSSSLSNIVLTTQGDAVANQSLAWPEPRVKEFREEQLHQALLDAFRLVSRSQVQQVLDPLMRSLGVVLSEKLGEGSNSGTGLGRSDSRNNYNPHESNQ</sequence>
<keyword evidence="3" id="KW-1185">Reference proteome</keyword>
<evidence type="ECO:0000313" key="3">
    <source>
        <dbReference type="Proteomes" id="UP000007801"/>
    </source>
</evidence>
<evidence type="ECO:0000256" key="1">
    <source>
        <dbReference type="SAM" id="MobiDB-lite"/>
    </source>
</evidence>
<feature type="compositionally biased region" description="Basic residues" evidence="1">
    <location>
        <begin position="155"/>
        <end position="176"/>
    </location>
</feature>
<protein>
    <submittedName>
        <fullName evidence="2">Uncharacterized protein</fullName>
    </submittedName>
</protein>
<dbReference type="OMA" id="HREVCAE"/>
<dbReference type="FunCoup" id="B3MWA9">
    <property type="interactions" value="7"/>
</dbReference>
<dbReference type="KEGG" id="dan:6505311"/>
<feature type="region of interest" description="Disordered" evidence="1">
    <location>
        <begin position="809"/>
        <end position="840"/>
    </location>
</feature>
<feature type="region of interest" description="Disordered" evidence="1">
    <location>
        <begin position="946"/>
        <end position="972"/>
    </location>
</feature>
<name>B3MWA9_DROAN</name>
<feature type="region of interest" description="Disordered" evidence="1">
    <location>
        <begin position="742"/>
        <end position="783"/>
    </location>
</feature>
<feature type="compositionally biased region" description="Polar residues" evidence="1">
    <location>
        <begin position="828"/>
        <end position="837"/>
    </location>
</feature>
<proteinExistence type="predicted"/>
<dbReference type="GeneID" id="6505311"/>
<dbReference type="EMBL" id="CH902625">
    <property type="protein sequence ID" value="EDV35254.1"/>
    <property type="molecule type" value="Genomic_DNA"/>
</dbReference>
<feature type="compositionally biased region" description="Polar residues" evidence="1">
    <location>
        <begin position="962"/>
        <end position="972"/>
    </location>
</feature>
<gene>
    <name evidence="2" type="primary">Dana\GF22656</name>
    <name evidence="2" type="synonym">dana_GLEANR_6607</name>
    <name evidence="2" type="ORF">GF22656</name>
</gene>
<dbReference type="Proteomes" id="UP000007801">
    <property type="component" value="Unassembled WGS sequence"/>
</dbReference>
<feature type="region of interest" description="Disordered" evidence="1">
    <location>
        <begin position="90"/>
        <end position="181"/>
    </location>
</feature>
<dbReference type="HOGENOM" id="CLU_013436_0_0_1"/>
<feature type="compositionally biased region" description="Polar residues" evidence="1">
    <location>
        <begin position="452"/>
        <end position="472"/>
    </location>
</feature>
<reference evidence="2 3" key="1">
    <citation type="journal article" date="2007" name="Nature">
        <title>Evolution of genes and genomes on the Drosophila phylogeny.</title>
        <authorList>
            <consortium name="Drosophila 12 Genomes Consortium"/>
            <person name="Clark A.G."/>
            <person name="Eisen M.B."/>
            <person name="Smith D.R."/>
            <person name="Bergman C.M."/>
            <person name="Oliver B."/>
            <person name="Markow T.A."/>
            <person name="Kaufman T.C."/>
            <person name="Kellis M."/>
            <person name="Gelbart W."/>
            <person name="Iyer V.N."/>
            <person name="Pollard D.A."/>
            <person name="Sackton T.B."/>
            <person name="Larracuente A.M."/>
            <person name="Singh N.D."/>
            <person name="Abad J.P."/>
            <person name="Abt D.N."/>
            <person name="Adryan B."/>
            <person name="Aguade M."/>
            <person name="Akashi H."/>
            <person name="Anderson W.W."/>
            <person name="Aquadro C.F."/>
            <person name="Ardell D.H."/>
            <person name="Arguello R."/>
            <person name="Artieri C.G."/>
            <person name="Barbash D.A."/>
            <person name="Barker D."/>
            <person name="Barsanti P."/>
            <person name="Batterham P."/>
            <person name="Batzoglou S."/>
            <person name="Begun D."/>
            <person name="Bhutkar A."/>
            <person name="Blanco E."/>
            <person name="Bosak S.A."/>
            <person name="Bradley R.K."/>
            <person name="Brand A.D."/>
            <person name="Brent M.R."/>
            <person name="Brooks A.N."/>
            <person name="Brown R.H."/>
            <person name="Butlin R.K."/>
            <person name="Caggese C."/>
            <person name="Calvi B.R."/>
            <person name="Bernardo de Carvalho A."/>
            <person name="Caspi A."/>
            <person name="Castrezana S."/>
            <person name="Celniker S.E."/>
            <person name="Chang J.L."/>
            <person name="Chapple C."/>
            <person name="Chatterji S."/>
            <person name="Chinwalla A."/>
            <person name="Civetta A."/>
            <person name="Clifton S.W."/>
            <person name="Comeron J.M."/>
            <person name="Costello J.C."/>
            <person name="Coyne J.A."/>
            <person name="Daub J."/>
            <person name="David R.G."/>
            <person name="Delcher A.L."/>
            <person name="Delehaunty K."/>
            <person name="Do C.B."/>
            <person name="Ebling H."/>
            <person name="Edwards K."/>
            <person name="Eickbush T."/>
            <person name="Evans J.D."/>
            <person name="Filipski A."/>
            <person name="Findeiss S."/>
            <person name="Freyhult E."/>
            <person name="Fulton L."/>
            <person name="Fulton R."/>
            <person name="Garcia A.C."/>
            <person name="Gardiner A."/>
            <person name="Garfield D.A."/>
            <person name="Garvin B.E."/>
            <person name="Gibson G."/>
            <person name="Gilbert D."/>
            <person name="Gnerre S."/>
            <person name="Godfrey J."/>
            <person name="Good R."/>
            <person name="Gotea V."/>
            <person name="Gravely B."/>
            <person name="Greenberg A.J."/>
            <person name="Griffiths-Jones S."/>
            <person name="Gross S."/>
            <person name="Guigo R."/>
            <person name="Gustafson E.A."/>
            <person name="Haerty W."/>
            <person name="Hahn M.W."/>
            <person name="Halligan D.L."/>
            <person name="Halpern A.L."/>
            <person name="Halter G.M."/>
            <person name="Han M.V."/>
            <person name="Heger A."/>
            <person name="Hillier L."/>
            <person name="Hinrichs A.S."/>
            <person name="Holmes I."/>
            <person name="Hoskins R.A."/>
            <person name="Hubisz M.J."/>
            <person name="Hultmark D."/>
            <person name="Huntley M.A."/>
            <person name="Jaffe D.B."/>
            <person name="Jagadeeshan S."/>
            <person name="Jeck W.R."/>
            <person name="Johnson J."/>
            <person name="Jones C.D."/>
            <person name="Jordan W.C."/>
            <person name="Karpen G.H."/>
            <person name="Kataoka E."/>
            <person name="Keightley P.D."/>
            <person name="Kheradpour P."/>
            <person name="Kirkness E.F."/>
            <person name="Koerich L.B."/>
            <person name="Kristiansen K."/>
            <person name="Kudrna D."/>
            <person name="Kulathinal R.J."/>
            <person name="Kumar S."/>
            <person name="Kwok R."/>
            <person name="Lander E."/>
            <person name="Langley C.H."/>
            <person name="Lapoint R."/>
            <person name="Lazzaro B.P."/>
            <person name="Lee S.J."/>
            <person name="Levesque L."/>
            <person name="Li R."/>
            <person name="Lin C.F."/>
            <person name="Lin M.F."/>
            <person name="Lindblad-Toh K."/>
            <person name="Llopart A."/>
            <person name="Long M."/>
            <person name="Low L."/>
            <person name="Lozovsky E."/>
            <person name="Lu J."/>
            <person name="Luo M."/>
            <person name="Machado C.A."/>
            <person name="Makalowski W."/>
            <person name="Marzo M."/>
            <person name="Matsuda M."/>
            <person name="Matzkin L."/>
            <person name="McAllister B."/>
            <person name="McBride C.S."/>
            <person name="McKernan B."/>
            <person name="McKernan K."/>
            <person name="Mendez-Lago M."/>
            <person name="Minx P."/>
            <person name="Mollenhauer M.U."/>
            <person name="Montooth K."/>
            <person name="Mount S.M."/>
            <person name="Mu X."/>
            <person name="Myers E."/>
            <person name="Negre B."/>
            <person name="Newfeld S."/>
            <person name="Nielsen R."/>
            <person name="Noor M.A."/>
            <person name="O'Grady P."/>
            <person name="Pachter L."/>
            <person name="Papaceit M."/>
            <person name="Parisi M.J."/>
            <person name="Parisi M."/>
            <person name="Parts L."/>
            <person name="Pedersen J.S."/>
            <person name="Pesole G."/>
            <person name="Phillippy A.M."/>
            <person name="Ponting C.P."/>
            <person name="Pop M."/>
            <person name="Porcelli D."/>
            <person name="Powell J.R."/>
            <person name="Prohaska S."/>
            <person name="Pruitt K."/>
            <person name="Puig M."/>
            <person name="Quesneville H."/>
            <person name="Ram K.R."/>
            <person name="Rand D."/>
            <person name="Rasmussen M.D."/>
            <person name="Reed L.K."/>
            <person name="Reenan R."/>
            <person name="Reily A."/>
            <person name="Remington K.A."/>
            <person name="Rieger T.T."/>
            <person name="Ritchie M.G."/>
            <person name="Robin C."/>
            <person name="Rogers Y.H."/>
            <person name="Rohde C."/>
            <person name="Rozas J."/>
            <person name="Rubenfield M.J."/>
            <person name="Ruiz A."/>
            <person name="Russo S."/>
            <person name="Salzberg S.L."/>
            <person name="Sanchez-Gracia A."/>
            <person name="Saranga D.J."/>
            <person name="Sato H."/>
            <person name="Schaeffer S.W."/>
            <person name="Schatz M.C."/>
            <person name="Schlenke T."/>
            <person name="Schwartz R."/>
            <person name="Segarra C."/>
            <person name="Singh R.S."/>
            <person name="Sirot L."/>
            <person name="Sirota M."/>
            <person name="Sisneros N.B."/>
            <person name="Smith C.D."/>
            <person name="Smith T.F."/>
            <person name="Spieth J."/>
            <person name="Stage D.E."/>
            <person name="Stark A."/>
            <person name="Stephan W."/>
            <person name="Strausberg R.L."/>
            <person name="Strempel S."/>
            <person name="Sturgill D."/>
            <person name="Sutton G."/>
            <person name="Sutton G.G."/>
            <person name="Tao W."/>
            <person name="Teichmann S."/>
            <person name="Tobari Y.N."/>
            <person name="Tomimura Y."/>
            <person name="Tsolas J.M."/>
            <person name="Valente V.L."/>
            <person name="Venter E."/>
            <person name="Venter J.C."/>
            <person name="Vicario S."/>
            <person name="Vieira F.G."/>
            <person name="Vilella A.J."/>
            <person name="Villasante A."/>
            <person name="Walenz B."/>
            <person name="Wang J."/>
            <person name="Wasserman M."/>
            <person name="Watts T."/>
            <person name="Wilson D."/>
            <person name="Wilson R.K."/>
            <person name="Wing R.A."/>
            <person name="Wolfner M.F."/>
            <person name="Wong A."/>
            <person name="Wong G.K."/>
            <person name="Wu C.I."/>
            <person name="Wu G."/>
            <person name="Yamamoto D."/>
            <person name="Yang H.P."/>
            <person name="Yang S.P."/>
            <person name="Yorke J.A."/>
            <person name="Yoshida K."/>
            <person name="Zdobnov E."/>
            <person name="Zhang P."/>
            <person name="Zhang Y."/>
            <person name="Zimin A.V."/>
            <person name="Baldwin J."/>
            <person name="Abdouelleil A."/>
            <person name="Abdulkadir J."/>
            <person name="Abebe A."/>
            <person name="Abera B."/>
            <person name="Abreu J."/>
            <person name="Acer S.C."/>
            <person name="Aftuck L."/>
            <person name="Alexander A."/>
            <person name="An P."/>
            <person name="Anderson E."/>
            <person name="Anderson S."/>
            <person name="Arachi H."/>
            <person name="Azer M."/>
            <person name="Bachantsang P."/>
            <person name="Barry A."/>
            <person name="Bayul T."/>
            <person name="Berlin A."/>
            <person name="Bessette D."/>
            <person name="Bloom T."/>
            <person name="Blye J."/>
            <person name="Boguslavskiy L."/>
            <person name="Bonnet C."/>
            <person name="Boukhgalter B."/>
            <person name="Bourzgui I."/>
            <person name="Brown A."/>
            <person name="Cahill P."/>
            <person name="Channer S."/>
            <person name="Cheshatsang Y."/>
            <person name="Chuda L."/>
            <person name="Citroen M."/>
            <person name="Collymore A."/>
            <person name="Cooke P."/>
            <person name="Costello M."/>
            <person name="D'Aco K."/>
            <person name="Daza R."/>
            <person name="De Haan G."/>
            <person name="DeGray S."/>
            <person name="DeMaso C."/>
            <person name="Dhargay N."/>
            <person name="Dooley K."/>
            <person name="Dooley E."/>
            <person name="Doricent M."/>
            <person name="Dorje P."/>
            <person name="Dorjee K."/>
            <person name="Dupes A."/>
            <person name="Elong R."/>
            <person name="Falk J."/>
            <person name="Farina A."/>
            <person name="Faro S."/>
            <person name="Ferguson D."/>
            <person name="Fisher S."/>
            <person name="Foley C.D."/>
            <person name="Franke A."/>
            <person name="Friedrich D."/>
            <person name="Gadbois L."/>
            <person name="Gearin G."/>
            <person name="Gearin C.R."/>
            <person name="Giannoukos G."/>
            <person name="Goode T."/>
            <person name="Graham J."/>
            <person name="Grandbois E."/>
            <person name="Grewal S."/>
            <person name="Gyaltsen K."/>
            <person name="Hafez N."/>
            <person name="Hagos B."/>
            <person name="Hall J."/>
            <person name="Henson C."/>
            <person name="Hollinger A."/>
            <person name="Honan T."/>
            <person name="Huard M.D."/>
            <person name="Hughes L."/>
            <person name="Hurhula B."/>
            <person name="Husby M.E."/>
            <person name="Kamat A."/>
            <person name="Kanga B."/>
            <person name="Kashin S."/>
            <person name="Khazanovich D."/>
            <person name="Kisner P."/>
            <person name="Lance K."/>
            <person name="Lara M."/>
            <person name="Lee W."/>
            <person name="Lennon N."/>
            <person name="Letendre F."/>
            <person name="LeVine R."/>
            <person name="Lipovsky A."/>
            <person name="Liu X."/>
            <person name="Liu J."/>
            <person name="Liu S."/>
            <person name="Lokyitsang T."/>
            <person name="Lokyitsang Y."/>
            <person name="Lubonja R."/>
            <person name="Lui A."/>
            <person name="MacDonald P."/>
            <person name="Magnisalis V."/>
            <person name="Maru K."/>
            <person name="Matthews C."/>
            <person name="McCusker W."/>
            <person name="McDonough S."/>
            <person name="Mehta T."/>
            <person name="Meldrim J."/>
            <person name="Meneus L."/>
            <person name="Mihai O."/>
            <person name="Mihalev A."/>
            <person name="Mihova T."/>
            <person name="Mittelman R."/>
            <person name="Mlenga V."/>
            <person name="Montmayeur A."/>
            <person name="Mulrain L."/>
            <person name="Navidi A."/>
            <person name="Naylor J."/>
            <person name="Negash T."/>
            <person name="Nguyen T."/>
            <person name="Nguyen N."/>
            <person name="Nicol R."/>
            <person name="Norbu C."/>
            <person name="Norbu N."/>
            <person name="Novod N."/>
            <person name="O'Neill B."/>
            <person name="Osman S."/>
            <person name="Markiewicz E."/>
            <person name="Oyono O.L."/>
            <person name="Patti C."/>
            <person name="Phunkhang P."/>
            <person name="Pierre F."/>
            <person name="Priest M."/>
            <person name="Raghuraman S."/>
            <person name="Rege F."/>
            <person name="Reyes R."/>
            <person name="Rise C."/>
            <person name="Rogov P."/>
            <person name="Ross K."/>
            <person name="Ryan E."/>
            <person name="Settipalli S."/>
            <person name="Shea T."/>
            <person name="Sherpa N."/>
            <person name="Shi L."/>
            <person name="Shih D."/>
            <person name="Sparrow T."/>
            <person name="Spaulding J."/>
            <person name="Stalker J."/>
            <person name="Stange-Thomann N."/>
            <person name="Stavropoulos S."/>
            <person name="Stone C."/>
            <person name="Strader C."/>
            <person name="Tesfaye S."/>
            <person name="Thomson T."/>
            <person name="Thoulutsang Y."/>
            <person name="Thoulutsang D."/>
            <person name="Topham K."/>
            <person name="Topping I."/>
            <person name="Tsamla T."/>
            <person name="Vassiliev H."/>
            <person name="Vo A."/>
            <person name="Wangchuk T."/>
            <person name="Wangdi T."/>
            <person name="Weiand M."/>
            <person name="Wilkinson J."/>
            <person name="Wilson A."/>
            <person name="Yadav S."/>
            <person name="Young G."/>
            <person name="Yu Q."/>
            <person name="Zembek L."/>
            <person name="Zhong D."/>
            <person name="Zimmer A."/>
            <person name="Zwirko Z."/>
            <person name="Jaffe D.B."/>
            <person name="Alvarez P."/>
            <person name="Brockman W."/>
            <person name="Butler J."/>
            <person name="Chin C."/>
            <person name="Gnerre S."/>
            <person name="Grabherr M."/>
            <person name="Kleber M."/>
            <person name="Mauceli E."/>
            <person name="MacCallum I."/>
        </authorList>
    </citation>
    <scope>NUCLEOTIDE SEQUENCE [LARGE SCALE GENOMIC DNA]</scope>
    <source>
        <strain evidence="3">Tucson 14024-0371.13</strain>
    </source>
</reference>
<feature type="compositionally biased region" description="Basic residues" evidence="1">
    <location>
        <begin position="812"/>
        <end position="827"/>
    </location>
</feature>
<feature type="compositionally biased region" description="Gly residues" evidence="1">
    <location>
        <begin position="481"/>
        <end position="495"/>
    </location>
</feature>